<dbReference type="PRINTS" id="PR01713">
    <property type="entry name" value="NUCEPIMERASE"/>
</dbReference>
<dbReference type="Pfam" id="PF01370">
    <property type="entry name" value="Epimerase"/>
    <property type="match status" value="1"/>
</dbReference>
<dbReference type="AlphaFoldDB" id="A0A231VMN1"/>
<evidence type="ECO:0000259" key="2">
    <source>
        <dbReference type="Pfam" id="PF01370"/>
    </source>
</evidence>
<evidence type="ECO:0000313" key="3">
    <source>
        <dbReference type="EMBL" id="OXT09503.1"/>
    </source>
</evidence>
<proteinExistence type="inferred from homology"/>
<reference evidence="3 4" key="1">
    <citation type="submission" date="2017-06" db="EMBL/GenBank/DDBJ databases">
        <title>Isolation and characterization of a thermophilic and butanogenic Thermoanaerobacterium thermosaccharolyticum M5 capable of efficient degradation of hemicellulose.</title>
        <authorList>
            <person name="Xin F."/>
            <person name="Jiang Y."/>
        </authorList>
    </citation>
    <scope>NUCLEOTIDE SEQUENCE [LARGE SCALE GENOMIC DNA]</scope>
    <source>
        <strain evidence="3 4">M5</strain>
    </source>
</reference>
<dbReference type="PANTHER" id="PTHR43000">
    <property type="entry name" value="DTDP-D-GLUCOSE 4,6-DEHYDRATASE-RELATED"/>
    <property type="match status" value="1"/>
</dbReference>
<comment type="similarity">
    <text evidence="1">Belongs to the NAD(P)-dependent epimerase/dehydratase family.</text>
</comment>
<protein>
    <recommendedName>
        <fullName evidence="2">NAD-dependent epimerase/dehydratase domain-containing protein</fullName>
    </recommendedName>
</protein>
<gene>
    <name evidence="3" type="ORF">CE561_00630</name>
</gene>
<dbReference type="InterPro" id="IPR001509">
    <property type="entry name" value="Epimerase_deHydtase"/>
</dbReference>
<evidence type="ECO:0000313" key="4">
    <source>
        <dbReference type="Proteomes" id="UP000215301"/>
    </source>
</evidence>
<dbReference type="InterPro" id="IPR036291">
    <property type="entry name" value="NAD(P)-bd_dom_sf"/>
</dbReference>
<dbReference type="SUPFAM" id="SSF51735">
    <property type="entry name" value="NAD(P)-binding Rossmann-fold domains"/>
    <property type="match status" value="1"/>
</dbReference>
<feature type="domain" description="NAD-dependent epimerase/dehydratase" evidence="2">
    <location>
        <begin position="9"/>
        <end position="240"/>
    </location>
</feature>
<organism evidence="3 4">
    <name type="scientific">Thermoanaerobacterium thermosaccharolyticum</name>
    <name type="common">Clostridium thermosaccharolyticum</name>
    <dbReference type="NCBI Taxonomy" id="1517"/>
    <lineage>
        <taxon>Bacteria</taxon>
        <taxon>Bacillati</taxon>
        <taxon>Bacillota</taxon>
        <taxon>Clostridia</taxon>
        <taxon>Thermoanaerobacterales</taxon>
        <taxon>Thermoanaerobacteraceae</taxon>
        <taxon>Thermoanaerobacterium</taxon>
    </lineage>
</organism>
<name>A0A231VMN1_THETR</name>
<sequence length="315" mass="36573">MENMGRLNILVTGGAGFIGSNLIERLIQQNHNVIMIKRKSTNLFRLKSVIDKIKIYESDISDINSLSKIFEKNKIDMVYHLATFYKSSHIVDDINPMINTNILGLINLLELCKKYSVKKIINTGTCFEYKFNKNLLNEEDDLSPWNLYALTKITSENIIDYYSKENGIRAVTLRLFPPYGPKDNINKLIPYIIIKALKNEKIEITKGEQRWDYIFVDDIIDAYLKLLTYMPNGHEIYNVGTGTTKSIKNIIETISAILNKKLNVEYGAKEYRKNEIFYMKADITKIKNTLGWFPKTNLYDGLTKTLNYYREETNL</sequence>
<dbReference type="Gene3D" id="3.40.50.720">
    <property type="entry name" value="NAD(P)-binding Rossmann-like Domain"/>
    <property type="match status" value="1"/>
</dbReference>
<evidence type="ECO:0000256" key="1">
    <source>
        <dbReference type="ARBA" id="ARBA00007637"/>
    </source>
</evidence>
<dbReference type="EMBL" id="NKHD01000002">
    <property type="protein sequence ID" value="OXT09503.1"/>
    <property type="molecule type" value="Genomic_DNA"/>
</dbReference>
<accession>A0A231VMN1</accession>
<dbReference type="Proteomes" id="UP000215301">
    <property type="component" value="Unassembled WGS sequence"/>
</dbReference>
<comment type="caution">
    <text evidence="3">The sequence shown here is derived from an EMBL/GenBank/DDBJ whole genome shotgun (WGS) entry which is preliminary data.</text>
</comment>